<protein>
    <submittedName>
        <fullName evidence="1">Uncharacterized protein</fullName>
    </submittedName>
</protein>
<dbReference type="AlphaFoldDB" id="A0A840L706"/>
<gene>
    <name evidence="1" type="ORF">HNP55_002890</name>
</gene>
<name>A0A840L706_9BURK</name>
<reference evidence="1 2" key="1">
    <citation type="submission" date="2020-08" db="EMBL/GenBank/DDBJ databases">
        <title>Functional genomics of gut bacteria from endangered species of beetles.</title>
        <authorList>
            <person name="Carlos-Shanley C."/>
        </authorList>
    </citation>
    <scope>NUCLEOTIDE SEQUENCE [LARGE SCALE GENOMIC DNA]</scope>
    <source>
        <strain evidence="1 2">S00239</strain>
    </source>
</reference>
<dbReference type="Proteomes" id="UP000562027">
    <property type="component" value="Unassembled WGS sequence"/>
</dbReference>
<evidence type="ECO:0000313" key="1">
    <source>
        <dbReference type="EMBL" id="MBB4844354.1"/>
    </source>
</evidence>
<comment type="caution">
    <text evidence="1">The sequence shown here is derived from an EMBL/GenBank/DDBJ whole genome shotgun (WGS) entry which is preliminary data.</text>
</comment>
<dbReference type="RefSeq" id="WP_184300577.1">
    <property type="nucleotide sequence ID" value="NZ_JACHLP010000005.1"/>
</dbReference>
<sequence length="256" mass="28742">MLTETLQRMAQTLPFRSYSDDEQRWASVTAEFSGRIHTLADELLASLPGDLTRRVMAESKREVLCSRKPTVSVAEFRLRPANGYYAKLNRRLPRPEDPHGFDATGLAVSMALCRGFAGQDSGTPPFVALDFEVWGAHERACFARLLRDHRYLIEMLVTRSGAALFTSCPFKNVEAAEYVSTFEELELYFANEVDPENQFALQCKFGRHARATDIKHSLQIALALYDATMGYCLPQPQRERILEHGCFAARALGNGG</sequence>
<dbReference type="EMBL" id="JACHLP010000005">
    <property type="protein sequence ID" value="MBB4844354.1"/>
    <property type="molecule type" value="Genomic_DNA"/>
</dbReference>
<evidence type="ECO:0000313" key="2">
    <source>
        <dbReference type="Proteomes" id="UP000562027"/>
    </source>
</evidence>
<proteinExistence type="predicted"/>
<accession>A0A840L706</accession>
<organism evidence="1 2">
    <name type="scientific">Roseateles oligotrophus</name>
    <dbReference type="NCBI Taxonomy" id="1769250"/>
    <lineage>
        <taxon>Bacteria</taxon>
        <taxon>Pseudomonadati</taxon>
        <taxon>Pseudomonadota</taxon>
        <taxon>Betaproteobacteria</taxon>
        <taxon>Burkholderiales</taxon>
        <taxon>Sphaerotilaceae</taxon>
        <taxon>Roseateles</taxon>
    </lineage>
</organism>
<keyword evidence="2" id="KW-1185">Reference proteome</keyword>